<evidence type="ECO:0000313" key="3">
    <source>
        <dbReference type="Proteomes" id="UP000198418"/>
    </source>
</evidence>
<feature type="domain" description="Fe/B12 periplasmic-binding" evidence="1">
    <location>
        <begin position="1"/>
        <end position="96"/>
    </location>
</feature>
<dbReference type="PROSITE" id="PS50983">
    <property type="entry name" value="FE_B12_PBP"/>
    <property type="match status" value="1"/>
</dbReference>
<protein>
    <recommendedName>
        <fullName evidence="1">Fe/B12 periplasmic-binding domain-containing protein</fullName>
    </recommendedName>
</protein>
<evidence type="ECO:0000259" key="1">
    <source>
        <dbReference type="PROSITE" id="PS50983"/>
    </source>
</evidence>
<proteinExistence type="predicted"/>
<dbReference type="Gene3D" id="3.40.50.1980">
    <property type="entry name" value="Nitrogenase molybdenum iron protein domain"/>
    <property type="match status" value="1"/>
</dbReference>
<reference evidence="3" key="1">
    <citation type="submission" date="2017-06" db="EMBL/GenBank/DDBJ databases">
        <authorList>
            <person name="Varghese N."/>
            <person name="Submissions S."/>
        </authorList>
    </citation>
    <scope>NUCLEOTIDE SEQUENCE [LARGE SCALE GENOMIC DNA]</scope>
    <source>
        <strain evidence="3">DSM 137</strain>
    </source>
</reference>
<accession>A0A212R0F6</accession>
<gene>
    <name evidence="2" type="ORF">SAMN06265338_102217</name>
</gene>
<dbReference type="OrthoDB" id="9775594at2"/>
<sequence length="127" mass="14273">MAGGENVHHCQQSNHGGGEAGSLEQVIAYKPDFILAQDRQFVASALEQPVWRNVPAISAHAIAFAPRLPFNWGDRPPSFMRAIGVQWLANLLYPELFPLDLRAETKRFYKLFLNVDLSDANLDDILR</sequence>
<dbReference type="SUPFAM" id="SSF53807">
    <property type="entry name" value="Helical backbone' metal receptor"/>
    <property type="match status" value="1"/>
</dbReference>
<dbReference type="InterPro" id="IPR002491">
    <property type="entry name" value="ABC_transptr_periplasmic_BD"/>
</dbReference>
<evidence type="ECO:0000313" key="2">
    <source>
        <dbReference type="EMBL" id="SNB65436.1"/>
    </source>
</evidence>
<dbReference type="EMBL" id="FYDG01000002">
    <property type="protein sequence ID" value="SNB65436.1"/>
    <property type="molecule type" value="Genomic_DNA"/>
</dbReference>
<dbReference type="InterPro" id="IPR050902">
    <property type="entry name" value="ABC_Transporter_SBP"/>
</dbReference>
<dbReference type="AlphaFoldDB" id="A0A212R0F6"/>
<dbReference type="PANTHER" id="PTHR30535:SF34">
    <property type="entry name" value="MOLYBDATE-BINDING PROTEIN MOLA"/>
    <property type="match status" value="1"/>
</dbReference>
<dbReference type="Proteomes" id="UP000198418">
    <property type="component" value="Unassembled WGS sequence"/>
</dbReference>
<dbReference type="PANTHER" id="PTHR30535">
    <property type="entry name" value="VITAMIN B12-BINDING PROTEIN"/>
    <property type="match status" value="1"/>
</dbReference>
<dbReference type="GO" id="GO:0071281">
    <property type="term" value="P:cellular response to iron ion"/>
    <property type="evidence" value="ECO:0007669"/>
    <property type="project" value="TreeGrafter"/>
</dbReference>
<keyword evidence="3" id="KW-1185">Reference proteome</keyword>
<name>A0A212R0F6_RHOAC</name>
<dbReference type="RefSeq" id="WP_088519748.1">
    <property type="nucleotide sequence ID" value="NZ_FYDG01000002.1"/>
</dbReference>
<organism evidence="2 3">
    <name type="scientific">Rhodoblastus acidophilus</name>
    <name type="common">Rhodopseudomonas acidophila</name>
    <dbReference type="NCBI Taxonomy" id="1074"/>
    <lineage>
        <taxon>Bacteria</taxon>
        <taxon>Pseudomonadati</taxon>
        <taxon>Pseudomonadota</taxon>
        <taxon>Alphaproteobacteria</taxon>
        <taxon>Hyphomicrobiales</taxon>
        <taxon>Rhodoblastaceae</taxon>
        <taxon>Rhodoblastus</taxon>
    </lineage>
</organism>